<feature type="non-terminal residue" evidence="1">
    <location>
        <position position="1"/>
    </location>
</feature>
<sequence length="129" mass="14382">FLSTSEVPFQIQLTPSGFGFISPIPTFTPSGFKSLTPFVEKEFLKRKFHAHVHFDTHTNASQFFHAMKDKTDFKYGVVFNTAKYYRQSKRAGEKVKYLADQPTVLTGSTVPAGPIVPTGPIIVVAEVQN</sequence>
<evidence type="ECO:0000313" key="1">
    <source>
        <dbReference type="EMBL" id="CAG8799998.1"/>
    </source>
</evidence>
<organism evidence="1 2">
    <name type="scientific">Dentiscutata erythropus</name>
    <dbReference type="NCBI Taxonomy" id="1348616"/>
    <lineage>
        <taxon>Eukaryota</taxon>
        <taxon>Fungi</taxon>
        <taxon>Fungi incertae sedis</taxon>
        <taxon>Mucoromycota</taxon>
        <taxon>Glomeromycotina</taxon>
        <taxon>Glomeromycetes</taxon>
        <taxon>Diversisporales</taxon>
        <taxon>Gigasporaceae</taxon>
        <taxon>Dentiscutata</taxon>
    </lineage>
</organism>
<gene>
    <name evidence="1" type="ORF">DERYTH_LOCUS23176</name>
</gene>
<name>A0A9N9PB37_9GLOM</name>
<comment type="caution">
    <text evidence="1">The sequence shown here is derived from an EMBL/GenBank/DDBJ whole genome shotgun (WGS) entry which is preliminary data.</text>
</comment>
<protein>
    <submittedName>
        <fullName evidence="1">1081_t:CDS:1</fullName>
    </submittedName>
</protein>
<keyword evidence="2" id="KW-1185">Reference proteome</keyword>
<evidence type="ECO:0000313" key="2">
    <source>
        <dbReference type="Proteomes" id="UP000789405"/>
    </source>
</evidence>
<accession>A0A9N9PB37</accession>
<dbReference type="AlphaFoldDB" id="A0A9N9PB37"/>
<dbReference type="Proteomes" id="UP000789405">
    <property type="component" value="Unassembled WGS sequence"/>
</dbReference>
<proteinExistence type="predicted"/>
<dbReference type="EMBL" id="CAJVPY010034448">
    <property type="protein sequence ID" value="CAG8799998.1"/>
    <property type="molecule type" value="Genomic_DNA"/>
</dbReference>
<reference evidence="1" key="1">
    <citation type="submission" date="2021-06" db="EMBL/GenBank/DDBJ databases">
        <authorList>
            <person name="Kallberg Y."/>
            <person name="Tangrot J."/>
            <person name="Rosling A."/>
        </authorList>
    </citation>
    <scope>NUCLEOTIDE SEQUENCE</scope>
    <source>
        <strain evidence="1">MA453B</strain>
    </source>
</reference>